<feature type="region of interest" description="Disordered" evidence="1">
    <location>
        <begin position="1"/>
        <end position="118"/>
    </location>
</feature>
<gene>
    <name evidence="2" type="ORF">TrST_g6404</name>
</gene>
<evidence type="ECO:0000256" key="1">
    <source>
        <dbReference type="SAM" id="MobiDB-lite"/>
    </source>
</evidence>
<organism evidence="2 3">
    <name type="scientific">Triparma strigata</name>
    <dbReference type="NCBI Taxonomy" id="1606541"/>
    <lineage>
        <taxon>Eukaryota</taxon>
        <taxon>Sar</taxon>
        <taxon>Stramenopiles</taxon>
        <taxon>Ochrophyta</taxon>
        <taxon>Bolidophyceae</taxon>
        <taxon>Parmales</taxon>
        <taxon>Triparmaceae</taxon>
        <taxon>Triparma</taxon>
    </lineage>
</organism>
<name>A0A9W7BX06_9STRA</name>
<feature type="compositionally biased region" description="Acidic residues" evidence="1">
    <location>
        <begin position="10"/>
        <end position="34"/>
    </location>
</feature>
<dbReference type="Proteomes" id="UP001165085">
    <property type="component" value="Unassembled WGS sequence"/>
</dbReference>
<accession>A0A9W7BX06</accession>
<feature type="region of interest" description="Disordered" evidence="1">
    <location>
        <begin position="732"/>
        <end position="759"/>
    </location>
</feature>
<dbReference type="AlphaFoldDB" id="A0A9W7BX06"/>
<sequence>MSRKAKQDSYDDYLNDYDDYDDYYEDYEDDDDDYYSYSKQGAGLEISHDLGEPQSKQSANEQGKHVEEEELNLSALRISPSPPKPPTANGSVNKKGKGITLPPTSSRLSGITKDPNRIGGITKDPNRIGLLSVPDDAFIYLAGFCGLRELSLLCVTCSTLEFSLRSTDLWCIDGRRCLPAVRDAHGGGAVSVTMEECEKAKISKESSLHRRYILESLTLASSEVMPKMRHFRHLKAPRSTYRTGYPSSILGSTPTFCKILTKNTYIFYEDYGSVGEGLEGGGCVTLCNVKTKKELRHEIESACTLTGMCYNVDMNAVLISYWTRTSNVLEFVKMKGEGKAKVLWRDAGATVGRYTVLKADRNDPALMFVCGEPDHLGSRQSRVYDVNTGGYIYDNKLTDVKCVDFKAKFVFSLLGTGEVVIHDIREGGRIKARTTPASPPSNHGLNYSNPWIKVYLGQCFFSLGHSGRFETTQNIVKSLKGVEDVAAEGVLFKSFPFLGENVRPSKGMVQVLGDLAFVYETCRYVRSYELNNTRGAKRKAFSQFKLPAALGSVEKMVVDETKVVLLLRNASAGKSDVVILHHLRGVFCNSSSTTTVTSHSGAEKIKVGPSSYTAEDKKIIVNVTDFDLAGDVLLVSYNQERKIPSLDTYRQISIHSGQVRLFDLSAKDTQLLTYRGLEKESKEVWRRTEVHEILQMVDEEAKKRCKVQAREAALYEDDEEESLRVQKKAEEIAARQKAKKNIQRGRQDKGKVRDKERRR</sequence>
<evidence type="ECO:0000313" key="3">
    <source>
        <dbReference type="Proteomes" id="UP001165085"/>
    </source>
</evidence>
<feature type="compositionally biased region" description="Basic and acidic residues" evidence="1">
    <location>
        <begin position="745"/>
        <end position="759"/>
    </location>
</feature>
<evidence type="ECO:0000313" key="2">
    <source>
        <dbReference type="EMBL" id="GMH95655.1"/>
    </source>
</evidence>
<comment type="caution">
    <text evidence="2">The sequence shown here is derived from an EMBL/GenBank/DDBJ whole genome shotgun (WGS) entry which is preliminary data.</text>
</comment>
<protein>
    <submittedName>
        <fullName evidence="2">Uncharacterized protein</fullName>
    </submittedName>
</protein>
<proteinExistence type="predicted"/>
<keyword evidence="3" id="KW-1185">Reference proteome</keyword>
<dbReference type="EMBL" id="BRXY01000448">
    <property type="protein sequence ID" value="GMH95655.1"/>
    <property type="molecule type" value="Genomic_DNA"/>
</dbReference>
<dbReference type="OrthoDB" id="10631698at2759"/>
<reference evidence="3" key="1">
    <citation type="journal article" date="2023" name="Commun. Biol.">
        <title>Genome analysis of Parmales, the sister group of diatoms, reveals the evolutionary specialization of diatoms from phago-mixotrophs to photoautotrophs.</title>
        <authorList>
            <person name="Ban H."/>
            <person name="Sato S."/>
            <person name="Yoshikawa S."/>
            <person name="Yamada K."/>
            <person name="Nakamura Y."/>
            <person name="Ichinomiya M."/>
            <person name="Sato N."/>
            <person name="Blanc-Mathieu R."/>
            <person name="Endo H."/>
            <person name="Kuwata A."/>
            <person name="Ogata H."/>
        </authorList>
    </citation>
    <scope>NUCLEOTIDE SEQUENCE [LARGE SCALE GENOMIC DNA]</scope>
    <source>
        <strain evidence="3">NIES 3701</strain>
    </source>
</reference>